<dbReference type="Proteomes" id="UP000248021">
    <property type="component" value="Unassembled WGS sequence"/>
</dbReference>
<keyword evidence="2" id="KW-1185">Reference proteome</keyword>
<evidence type="ECO:0000313" key="1">
    <source>
        <dbReference type="EMBL" id="PXW61504.1"/>
    </source>
</evidence>
<name>A0A2V3UAF6_9HYPH</name>
<evidence type="ECO:0000313" key="2">
    <source>
        <dbReference type="Proteomes" id="UP000248021"/>
    </source>
</evidence>
<organism evidence="1 2">
    <name type="scientific">Chelatococcus asaccharovorans</name>
    <dbReference type="NCBI Taxonomy" id="28210"/>
    <lineage>
        <taxon>Bacteria</taxon>
        <taxon>Pseudomonadati</taxon>
        <taxon>Pseudomonadota</taxon>
        <taxon>Alphaproteobacteria</taxon>
        <taxon>Hyphomicrobiales</taxon>
        <taxon>Chelatococcaceae</taxon>
        <taxon>Chelatococcus</taxon>
    </lineage>
</organism>
<dbReference type="EMBL" id="QJJK01000003">
    <property type="protein sequence ID" value="PXW61504.1"/>
    <property type="molecule type" value="Genomic_DNA"/>
</dbReference>
<protein>
    <submittedName>
        <fullName evidence="1">Uncharacterized protein</fullName>
    </submittedName>
</protein>
<dbReference type="OrthoDB" id="5438497at2"/>
<sequence>MSLANVERSTFASGELDKALHARVDLARYQTGLKICENFVVMVEGGVTRRPGTRFVTPLRKEGERSRLIGFEFSADDNYVLVFNDGHMRVMRAGGVVETAPGTPYELAVPFLEADLTKLRTAQSADVIFVAWGGKPKVIKRFAHTNWTIGDYENERGPLEIQNVDRAKRIRASATSGDITLEADFDVFAAGHVGSIWRLDESNVANVPLFKTNETGLTFGALRRNKGNVYSVVSGSDAGPNTPQHDEGDVSSGNGNVVWRFVHGGGGFVRITGFTDARHVSATVISTLPGDVVAPNWTFRWHEPAWSDVKGWPTHVILHDNRLVWARGNRLWLTKIGDFYTFEITDLDDSAVTTLLTSPDGKIVDIQWMMNAGVIVAGTRSSEWMVRGADAFDTITVSNVRAVPDGTEGSASHTPQLVDGGVVFIGRSRRRLHFAQFDRVGEKIGVDELTLYARHILKGGAIGVFYQRDPHRILWIPQENGELVAITFRPDQQVMGWHRHPMVNGAIEDMAIIPSGDASTSELWFTVRRTIKGETRRYVEVMQPFFEPVDEVQPDARAAWFVDSGLSYQGAATTALAGLDHLAGEMVSIIADGVEHRQLVVGDDGTLTLDRPAARIVVGLSVRSRVRTLKAEANLQSGSTKGGTKRASHVLIERLHAAGGEIAINDGDHWEPLLQGGGNPLGVPQPLVTDGRLTTLFGPPSDQLEFELVCDSVYPFTLLGLTPWVDFTEAR</sequence>
<dbReference type="AlphaFoldDB" id="A0A2V3UAF6"/>
<proteinExistence type="predicted"/>
<reference evidence="1 2" key="1">
    <citation type="submission" date="2018-05" db="EMBL/GenBank/DDBJ databases">
        <title>Genomic Encyclopedia of Type Strains, Phase IV (KMG-IV): sequencing the most valuable type-strain genomes for metagenomic binning, comparative biology and taxonomic classification.</title>
        <authorList>
            <person name="Goeker M."/>
        </authorList>
    </citation>
    <scope>NUCLEOTIDE SEQUENCE [LARGE SCALE GENOMIC DNA]</scope>
    <source>
        <strain evidence="1 2">DSM 6462</strain>
    </source>
</reference>
<gene>
    <name evidence="1" type="ORF">C7450_10319</name>
</gene>
<accession>A0A2V3UAF6</accession>
<comment type="caution">
    <text evidence="1">The sequence shown here is derived from an EMBL/GenBank/DDBJ whole genome shotgun (WGS) entry which is preliminary data.</text>
</comment>
<dbReference type="RefSeq" id="WP_110373816.1">
    <property type="nucleotide sequence ID" value="NZ_JAHBRY010000001.1"/>
</dbReference>